<dbReference type="OrthoDB" id="332281at2759"/>
<dbReference type="InterPro" id="IPR009316">
    <property type="entry name" value="COG2"/>
</dbReference>
<dbReference type="GO" id="GO:0017119">
    <property type="term" value="C:Golgi transport complex"/>
    <property type="evidence" value="ECO:0007669"/>
    <property type="project" value="TreeGrafter"/>
</dbReference>
<dbReference type="Proteomes" id="UP000772434">
    <property type="component" value="Unassembled WGS sequence"/>
</dbReference>
<dbReference type="PANTHER" id="PTHR12961">
    <property type="entry name" value="CONSERVED OLIGOMERIC GOLGI COMPLEX COMPONENT 2"/>
    <property type="match status" value="1"/>
</dbReference>
<gene>
    <name evidence="1" type="ORF">BDP27DRAFT_1525866</name>
</gene>
<accession>A0A9P5TVV5</accession>
<organism evidence="1 2">
    <name type="scientific">Rhodocollybia butyracea</name>
    <dbReference type="NCBI Taxonomy" id="206335"/>
    <lineage>
        <taxon>Eukaryota</taxon>
        <taxon>Fungi</taxon>
        <taxon>Dikarya</taxon>
        <taxon>Basidiomycota</taxon>
        <taxon>Agaricomycotina</taxon>
        <taxon>Agaricomycetes</taxon>
        <taxon>Agaricomycetidae</taxon>
        <taxon>Agaricales</taxon>
        <taxon>Marasmiineae</taxon>
        <taxon>Omphalotaceae</taxon>
        <taxon>Rhodocollybia</taxon>
    </lineage>
</organism>
<evidence type="ECO:0000313" key="2">
    <source>
        <dbReference type="Proteomes" id="UP000772434"/>
    </source>
</evidence>
<dbReference type="GO" id="GO:0015031">
    <property type="term" value="P:protein transport"/>
    <property type="evidence" value="ECO:0007669"/>
    <property type="project" value="InterPro"/>
</dbReference>
<dbReference type="AlphaFoldDB" id="A0A9P5TVV5"/>
<dbReference type="GO" id="GO:0007030">
    <property type="term" value="P:Golgi organization"/>
    <property type="evidence" value="ECO:0007669"/>
    <property type="project" value="InterPro"/>
</dbReference>
<sequence>MTSAFSNPPSLPPRTPYTPFIPFSTQQSAFPSALGKPKSPYSRLLEDSDEPLAKLYTQILRFVERDLSSIMEVDLGGVVFAAGRPDEFLKSYEITQAFIRSLELMAPSAQAVESLRAHPVYTIFEKRWQLPVYFQMRRKKIVSKVEEAFTLPVELSRKITGRYG</sequence>
<protein>
    <submittedName>
        <fullName evidence="1">Uncharacterized protein</fullName>
    </submittedName>
</protein>
<dbReference type="PANTHER" id="PTHR12961:SF0">
    <property type="entry name" value="CONSERVED OLIGOMERIC GOLGI COMPLEX SUBUNIT 2"/>
    <property type="match status" value="1"/>
</dbReference>
<proteinExistence type="predicted"/>
<dbReference type="EMBL" id="JADNRY010000593">
    <property type="protein sequence ID" value="KAF9037912.1"/>
    <property type="molecule type" value="Genomic_DNA"/>
</dbReference>
<comment type="caution">
    <text evidence="1">The sequence shown here is derived from an EMBL/GenBank/DDBJ whole genome shotgun (WGS) entry which is preliminary data.</text>
</comment>
<evidence type="ECO:0000313" key="1">
    <source>
        <dbReference type="EMBL" id="KAF9037912.1"/>
    </source>
</evidence>
<dbReference type="GO" id="GO:0016020">
    <property type="term" value="C:membrane"/>
    <property type="evidence" value="ECO:0007669"/>
    <property type="project" value="InterPro"/>
</dbReference>
<reference evidence="1" key="1">
    <citation type="submission" date="2020-11" db="EMBL/GenBank/DDBJ databases">
        <authorList>
            <consortium name="DOE Joint Genome Institute"/>
            <person name="Ahrendt S."/>
            <person name="Riley R."/>
            <person name="Andreopoulos W."/>
            <person name="Labutti K."/>
            <person name="Pangilinan J."/>
            <person name="Ruiz-Duenas F.J."/>
            <person name="Barrasa J.M."/>
            <person name="Sanchez-Garcia M."/>
            <person name="Camarero S."/>
            <person name="Miyauchi S."/>
            <person name="Serrano A."/>
            <person name="Linde D."/>
            <person name="Babiker R."/>
            <person name="Drula E."/>
            <person name="Ayuso-Fernandez I."/>
            <person name="Pacheco R."/>
            <person name="Padilla G."/>
            <person name="Ferreira P."/>
            <person name="Barriuso J."/>
            <person name="Kellner H."/>
            <person name="Castanera R."/>
            <person name="Alfaro M."/>
            <person name="Ramirez L."/>
            <person name="Pisabarro A.G."/>
            <person name="Kuo A."/>
            <person name="Tritt A."/>
            <person name="Lipzen A."/>
            <person name="He G."/>
            <person name="Yan M."/>
            <person name="Ng V."/>
            <person name="Cullen D."/>
            <person name="Martin F."/>
            <person name="Rosso M.-N."/>
            <person name="Henrissat B."/>
            <person name="Hibbett D."/>
            <person name="Martinez A.T."/>
            <person name="Grigoriev I.V."/>
        </authorList>
    </citation>
    <scope>NUCLEOTIDE SEQUENCE</scope>
    <source>
        <strain evidence="1">AH 40177</strain>
    </source>
</reference>
<keyword evidence="2" id="KW-1185">Reference proteome</keyword>
<dbReference type="GO" id="GO:0006891">
    <property type="term" value="P:intra-Golgi vesicle-mediated transport"/>
    <property type="evidence" value="ECO:0007669"/>
    <property type="project" value="TreeGrafter"/>
</dbReference>
<name>A0A9P5TVV5_9AGAR</name>